<evidence type="ECO:0000313" key="3">
    <source>
        <dbReference type="Proteomes" id="UP000282435"/>
    </source>
</evidence>
<protein>
    <submittedName>
        <fullName evidence="2">Com family DNA-binding transcriptional regulator</fullName>
    </submittedName>
</protein>
<dbReference type="InterPro" id="IPR019294">
    <property type="entry name" value="Translation_reg_Com"/>
</dbReference>
<dbReference type="GO" id="GO:0003677">
    <property type="term" value="F:DNA binding"/>
    <property type="evidence" value="ECO:0007669"/>
    <property type="project" value="UniProtKB-KW"/>
</dbReference>
<proteinExistence type="predicted"/>
<dbReference type="Pfam" id="PF10122">
    <property type="entry name" value="Zn_ribbon_Com"/>
    <property type="match status" value="1"/>
</dbReference>
<gene>
    <name evidence="2" type="ORF">ELB75_06475</name>
</gene>
<dbReference type="Proteomes" id="UP000282435">
    <property type="component" value="Chromosome"/>
</dbReference>
<accession>A0A3S9SJL2</accession>
<organism evidence="2 3">
    <name type="scientific">Eikenella corrodens</name>
    <dbReference type="NCBI Taxonomy" id="539"/>
    <lineage>
        <taxon>Bacteria</taxon>
        <taxon>Pseudomonadati</taxon>
        <taxon>Pseudomonadota</taxon>
        <taxon>Betaproteobacteria</taxon>
        <taxon>Neisseriales</taxon>
        <taxon>Neisseriaceae</taxon>
        <taxon>Eikenella</taxon>
    </lineage>
</organism>
<dbReference type="RefSeq" id="WP_126983226.1">
    <property type="nucleotide sequence ID" value="NZ_CP034670.1"/>
</dbReference>
<evidence type="ECO:0000256" key="1">
    <source>
        <dbReference type="SAM" id="MobiDB-lite"/>
    </source>
</evidence>
<keyword evidence="2" id="KW-0238">DNA-binding</keyword>
<dbReference type="EMBL" id="CP034670">
    <property type="protein sequence ID" value="AZR59696.1"/>
    <property type="molecule type" value="Genomic_DNA"/>
</dbReference>
<dbReference type="OrthoDB" id="5460091at2"/>
<evidence type="ECO:0000313" key="2">
    <source>
        <dbReference type="EMBL" id="AZR59696.1"/>
    </source>
</evidence>
<dbReference type="AlphaFoldDB" id="A0A3S9SJL2"/>
<name>A0A3S9SJL2_EIKCO</name>
<reference evidence="2 3" key="1">
    <citation type="submission" date="2018-12" db="EMBL/GenBank/DDBJ databases">
        <title>Genome sequencing of Eikenella corrodens KCOM 3110 (= JS217).</title>
        <authorList>
            <person name="Koo J.-K."/>
            <person name="Park S.-N."/>
            <person name="Lim Y.K."/>
        </authorList>
    </citation>
    <scope>NUCLEOTIDE SEQUENCE [LARGE SCALE GENOMIC DNA]</scope>
    <source>
        <strain evidence="2 3">KCOM 3110</strain>
    </source>
</reference>
<feature type="region of interest" description="Disordered" evidence="1">
    <location>
        <begin position="34"/>
        <end position="60"/>
    </location>
</feature>
<sequence length="60" mass="6873">MQYRCKNCNKLLAKGEGQLEIKCPRCKAVNQFGSLTTRSARERQTSRSKHHGQHQSRQSA</sequence>